<dbReference type="SUPFAM" id="SSF47473">
    <property type="entry name" value="EF-hand"/>
    <property type="match status" value="1"/>
</dbReference>
<dbReference type="AlphaFoldDB" id="A0A6J7ZZM4"/>
<keyword evidence="3" id="KW-1185">Reference proteome</keyword>
<gene>
    <name evidence="2" type="ORF">MCOR_1418</name>
</gene>
<proteinExistence type="predicted"/>
<protein>
    <recommendedName>
        <fullName evidence="1">EF-hand domain-containing protein</fullName>
    </recommendedName>
</protein>
<dbReference type="Gene3D" id="1.10.238.10">
    <property type="entry name" value="EF-hand"/>
    <property type="match status" value="1"/>
</dbReference>
<reference evidence="2 3" key="1">
    <citation type="submission" date="2020-06" db="EMBL/GenBank/DDBJ databases">
        <authorList>
            <person name="Li R."/>
            <person name="Bekaert M."/>
        </authorList>
    </citation>
    <scope>NUCLEOTIDE SEQUENCE [LARGE SCALE GENOMIC DNA]</scope>
    <source>
        <strain evidence="3">wild</strain>
    </source>
</reference>
<dbReference type="GO" id="GO:0005509">
    <property type="term" value="F:calcium ion binding"/>
    <property type="evidence" value="ECO:0007669"/>
    <property type="project" value="InterPro"/>
</dbReference>
<feature type="domain" description="EF-hand" evidence="1">
    <location>
        <begin position="67"/>
        <end position="102"/>
    </location>
</feature>
<evidence type="ECO:0000313" key="2">
    <source>
        <dbReference type="EMBL" id="CAC5357970.1"/>
    </source>
</evidence>
<sequence length="194" mass="22354">MITYVKYRNRLVLINSIKQRQIFMASMGKRGKIPKEVQAIFDKYAQSNVKRLSRQHAIEMLQQEFGMTQQEAMVMFETFDKDKNEIMSIWEFQQFYETVGADAADVVAKFHELDKDNSLKLDGDEARAGLESMVTGTGRKLDEKEIQFFLMTACDDTGAIDLGMFSNLLYRLKLYKAEPPKKGQKTHIIGDETD</sequence>
<evidence type="ECO:0000259" key="1">
    <source>
        <dbReference type="PROSITE" id="PS50222"/>
    </source>
</evidence>
<name>A0A6J7ZZM4_MYTCO</name>
<dbReference type="EMBL" id="CACVKT020000275">
    <property type="protein sequence ID" value="CAC5357970.1"/>
    <property type="molecule type" value="Genomic_DNA"/>
</dbReference>
<evidence type="ECO:0000313" key="3">
    <source>
        <dbReference type="Proteomes" id="UP000507470"/>
    </source>
</evidence>
<organism evidence="2 3">
    <name type="scientific">Mytilus coruscus</name>
    <name type="common">Sea mussel</name>
    <dbReference type="NCBI Taxonomy" id="42192"/>
    <lineage>
        <taxon>Eukaryota</taxon>
        <taxon>Metazoa</taxon>
        <taxon>Spiralia</taxon>
        <taxon>Lophotrochozoa</taxon>
        <taxon>Mollusca</taxon>
        <taxon>Bivalvia</taxon>
        <taxon>Autobranchia</taxon>
        <taxon>Pteriomorphia</taxon>
        <taxon>Mytilida</taxon>
        <taxon>Mytiloidea</taxon>
        <taxon>Mytilidae</taxon>
        <taxon>Mytilinae</taxon>
        <taxon>Mytilus</taxon>
    </lineage>
</organism>
<dbReference type="Proteomes" id="UP000507470">
    <property type="component" value="Unassembled WGS sequence"/>
</dbReference>
<dbReference type="InterPro" id="IPR011992">
    <property type="entry name" value="EF-hand-dom_pair"/>
</dbReference>
<dbReference type="OrthoDB" id="427950at2759"/>
<accession>A0A6J7ZZM4</accession>
<dbReference type="InterPro" id="IPR002048">
    <property type="entry name" value="EF_hand_dom"/>
</dbReference>
<dbReference type="PROSITE" id="PS50222">
    <property type="entry name" value="EF_HAND_2"/>
    <property type="match status" value="1"/>
</dbReference>